<accession>A0ABX2UHL4</accession>
<proteinExistence type="predicted"/>
<keyword evidence="1" id="KW-0812">Transmembrane</keyword>
<evidence type="ECO:0000313" key="4">
    <source>
        <dbReference type="Proteomes" id="UP000077280"/>
    </source>
</evidence>
<name>A0ABX2UHL4_9LACO</name>
<sequence length="211" mass="23505">MQTNKQHHEWLLTSLLTGIIFIIVTLMVIANTQATQNFDHSIAQIMQHNRTPAKTQFFLFITSLGNPLQNIGFTLVLVGWLVYVKYYRLLSFAAFSILVGTLGNTAIKLLVQRPRPLHKLISIGGYSFPSGHSTSTIILLGVIMIIFASLVKSKWQRGLVNLFAISMILLIGMSRIYLNVHYPSDVLGGFLFGTTIVLLSGFLILPTKTEV</sequence>
<dbReference type="PANTHER" id="PTHR14969">
    <property type="entry name" value="SPHINGOSINE-1-PHOSPHATE PHOSPHOHYDROLASE"/>
    <property type="match status" value="1"/>
</dbReference>
<feature type="transmembrane region" description="Helical" evidence="1">
    <location>
        <begin position="131"/>
        <end position="151"/>
    </location>
</feature>
<gene>
    <name evidence="3" type="ORF">A7K95_03265</name>
</gene>
<evidence type="ECO:0000256" key="1">
    <source>
        <dbReference type="SAM" id="Phobius"/>
    </source>
</evidence>
<feature type="transmembrane region" description="Helical" evidence="1">
    <location>
        <begin position="158"/>
        <end position="180"/>
    </location>
</feature>
<evidence type="ECO:0000259" key="2">
    <source>
        <dbReference type="SMART" id="SM00014"/>
    </source>
</evidence>
<dbReference type="PANTHER" id="PTHR14969:SF13">
    <property type="entry name" value="AT30094P"/>
    <property type="match status" value="1"/>
</dbReference>
<feature type="transmembrane region" description="Helical" evidence="1">
    <location>
        <begin position="186"/>
        <end position="205"/>
    </location>
</feature>
<feature type="transmembrane region" description="Helical" evidence="1">
    <location>
        <begin position="57"/>
        <end position="82"/>
    </location>
</feature>
<dbReference type="EMBL" id="LXND01000023">
    <property type="protein sequence ID" value="OAD64689.1"/>
    <property type="molecule type" value="Genomic_DNA"/>
</dbReference>
<feature type="transmembrane region" description="Helical" evidence="1">
    <location>
        <begin position="12"/>
        <end position="30"/>
    </location>
</feature>
<feature type="domain" description="Phosphatidic acid phosphatase type 2/haloperoxidase" evidence="2">
    <location>
        <begin position="84"/>
        <end position="201"/>
    </location>
</feature>
<dbReference type="Gene3D" id="1.20.144.10">
    <property type="entry name" value="Phosphatidic acid phosphatase type 2/haloperoxidase"/>
    <property type="match status" value="2"/>
</dbReference>
<keyword evidence="1" id="KW-1133">Transmembrane helix</keyword>
<dbReference type="Proteomes" id="UP000077280">
    <property type="component" value="Unassembled WGS sequence"/>
</dbReference>
<dbReference type="SMART" id="SM00014">
    <property type="entry name" value="acidPPc"/>
    <property type="match status" value="1"/>
</dbReference>
<dbReference type="CDD" id="cd03392">
    <property type="entry name" value="PAP2_like_2"/>
    <property type="match status" value="1"/>
</dbReference>
<reference evidence="3 4" key="1">
    <citation type="submission" date="2016-05" db="EMBL/GenBank/DDBJ databases">
        <title>Draft genome sequence of Pediococcus parvulus 2.6, a probiotic beta-glucan producer strain.</title>
        <authorList>
            <person name="Mohedano M.L."/>
            <person name="Perez-Ramos A."/>
            <person name="Duenas M.T."/>
            <person name="Lamontanara A."/>
            <person name="Orru L."/>
            <person name="Spano G."/>
            <person name="Capozzi V."/>
            <person name="Lopez P."/>
        </authorList>
    </citation>
    <scope>NUCLEOTIDE SEQUENCE [LARGE SCALE GENOMIC DNA]</scope>
    <source>
        <strain evidence="3 4">2.6</strain>
    </source>
</reference>
<dbReference type="Pfam" id="PF01569">
    <property type="entry name" value="PAP2"/>
    <property type="match status" value="1"/>
</dbReference>
<dbReference type="RefSeq" id="WP_057784823.1">
    <property type="nucleotide sequence ID" value="NZ_BJWE01000044.1"/>
</dbReference>
<keyword evidence="1" id="KW-0472">Membrane</keyword>
<evidence type="ECO:0000313" key="3">
    <source>
        <dbReference type="EMBL" id="OAD64689.1"/>
    </source>
</evidence>
<feature type="transmembrane region" description="Helical" evidence="1">
    <location>
        <begin position="89"/>
        <end position="111"/>
    </location>
</feature>
<organism evidence="3 4">
    <name type="scientific">Pediococcus parvulus</name>
    <dbReference type="NCBI Taxonomy" id="54062"/>
    <lineage>
        <taxon>Bacteria</taxon>
        <taxon>Bacillati</taxon>
        <taxon>Bacillota</taxon>
        <taxon>Bacilli</taxon>
        <taxon>Lactobacillales</taxon>
        <taxon>Lactobacillaceae</taxon>
        <taxon>Pediococcus</taxon>
    </lineage>
</organism>
<keyword evidence="4" id="KW-1185">Reference proteome</keyword>
<protein>
    <recommendedName>
        <fullName evidence="2">Phosphatidic acid phosphatase type 2/haloperoxidase domain-containing protein</fullName>
    </recommendedName>
</protein>
<dbReference type="SUPFAM" id="SSF48317">
    <property type="entry name" value="Acid phosphatase/Vanadium-dependent haloperoxidase"/>
    <property type="match status" value="1"/>
</dbReference>
<dbReference type="InterPro" id="IPR000326">
    <property type="entry name" value="PAP2/HPO"/>
</dbReference>
<dbReference type="InterPro" id="IPR036938">
    <property type="entry name" value="PAP2/HPO_sf"/>
</dbReference>
<comment type="caution">
    <text evidence="3">The sequence shown here is derived from an EMBL/GenBank/DDBJ whole genome shotgun (WGS) entry which is preliminary data.</text>
</comment>